<evidence type="ECO:0008006" key="3">
    <source>
        <dbReference type="Google" id="ProtNLM"/>
    </source>
</evidence>
<dbReference type="AlphaFoldDB" id="A0AAN6S2E2"/>
<sequence length="250" mass="28528">MLFRILSEIIDEAEEIVDFVAKPALSALLNCDPIPTMAPQLKQLNPPNSEYKFYEKKFNDGWLHPEKEAEVQAIYLATKDDLVRSYRGRRFTAAMKAHGDREFRTRFHGTQRACHIGDHNGNLTLCRKDECHVCGILRHSFKVEKSTTGSMFRRGIYSTTASSKADIYAKNYHLHSHKHVMIICRVIANRPQLLGSADHERRGPDGGFNYVEAVPQSYGGDVKYPETIVYRDDDIIPVGLIIYTRNGWEA</sequence>
<dbReference type="PANTHER" id="PTHR31681:SF3">
    <property type="entry name" value="OS04G0690100 PROTEIN"/>
    <property type="match status" value="1"/>
</dbReference>
<reference evidence="2" key="1">
    <citation type="journal article" date="2023" name="Mol. Phylogenet. Evol.">
        <title>Genome-scale phylogeny and comparative genomics of the fungal order Sordariales.</title>
        <authorList>
            <person name="Hensen N."/>
            <person name="Bonometti L."/>
            <person name="Westerberg I."/>
            <person name="Brannstrom I.O."/>
            <person name="Guillou S."/>
            <person name="Cros-Aarteil S."/>
            <person name="Calhoun S."/>
            <person name="Haridas S."/>
            <person name="Kuo A."/>
            <person name="Mondo S."/>
            <person name="Pangilinan J."/>
            <person name="Riley R."/>
            <person name="LaButti K."/>
            <person name="Andreopoulos B."/>
            <person name="Lipzen A."/>
            <person name="Chen C."/>
            <person name="Yan M."/>
            <person name="Daum C."/>
            <person name="Ng V."/>
            <person name="Clum A."/>
            <person name="Steindorff A."/>
            <person name="Ohm R.A."/>
            <person name="Martin F."/>
            <person name="Silar P."/>
            <person name="Natvig D.O."/>
            <person name="Lalanne C."/>
            <person name="Gautier V."/>
            <person name="Ament-Velasquez S.L."/>
            <person name="Kruys A."/>
            <person name="Hutchinson M.I."/>
            <person name="Powell A.J."/>
            <person name="Barry K."/>
            <person name="Miller A.N."/>
            <person name="Grigoriev I.V."/>
            <person name="Debuchy R."/>
            <person name="Gladieux P."/>
            <person name="Hiltunen Thoren M."/>
            <person name="Johannesson H."/>
        </authorList>
    </citation>
    <scope>NUCLEOTIDE SEQUENCE [LARGE SCALE GENOMIC DNA]</scope>
    <source>
        <strain evidence="2">CBS 340.73</strain>
    </source>
</reference>
<protein>
    <recommendedName>
        <fullName evidence="3">PARP catalytic domain-containing protein</fullName>
    </recommendedName>
</protein>
<evidence type="ECO:0000313" key="2">
    <source>
        <dbReference type="Proteomes" id="UP001303473"/>
    </source>
</evidence>
<name>A0AAN6S2E2_9PEZI</name>
<accession>A0AAN6S2E2</accession>
<keyword evidence="2" id="KW-1185">Reference proteome</keyword>
<comment type="caution">
    <text evidence="1">The sequence shown here is derived from an EMBL/GenBank/DDBJ whole genome shotgun (WGS) entry which is preliminary data.</text>
</comment>
<dbReference type="PANTHER" id="PTHR31681">
    <property type="entry name" value="C2H2-LIKE ZINC FINGER PROTEIN"/>
    <property type="match status" value="1"/>
</dbReference>
<dbReference type="Gene3D" id="3.90.228.10">
    <property type="match status" value="1"/>
</dbReference>
<organism evidence="1 2">
    <name type="scientific">Diplogelasinospora grovesii</name>
    <dbReference type="NCBI Taxonomy" id="303347"/>
    <lineage>
        <taxon>Eukaryota</taxon>
        <taxon>Fungi</taxon>
        <taxon>Dikarya</taxon>
        <taxon>Ascomycota</taxon>
        <taxon>Pezizomycotina</taxon>
        <taxon>Sordariomycetes</taxon>
        <taxon>Sordariomycetidae</taxon>
        <taxon>Sordariales</taxon>
        <taxon>Diplogelasinosporaceae</taxon>
        <taxon>Diplogelasinospora</taxon>
    </lineage>
</organism>
<dbReference type="Proteomes" id="UP001303473">
    <property type="component" value="Unassembled WGS sequence"/>
</dbReference>
<dbReference type="SUPFAM" id="SSF56399">
    <property type="entry name" value="ADP-ribosylation"/>
    <property type="match status" value="1"/>
</dbReference>
<evidence type="ECO:0000313" key="1">
    <source>
        <dbReference type="EMBL" id="KAK3937940.1"/>
    </source>
</evidence>
<proteinExistence type="predicted"/>
<gene>
    <name evidence="1" type="ORF">QBC46DRAFT_344047</name>
</gene>
<dbReference type="EMBL" id="MU853841">
    <property type="protein sequence ID" value="KAK3937940.1"/>
    <property type="molecule type" value="Genomic_DNA"/>
</dbReference>